<sequence>MKLRLYFAFSLLLVSIFSISKSFAIDLPSIPFPSPGSDELLFVVRNTTIKTESPVKAIVEDYWTNRTIKRKPNKDVYGQSVFTTAGSKWLSAYMTVNINGHNYTMAALSGYKHGTSTVFTKSEKTSLNQDFYSVKSFVDDSEESIPSINYLDETPEYFVTVEAYESGNGHMFVMCISNKLSFDECKSQI</sequence>
<comment type="similarity">
    <text evidence="2">Belongs to the TDH hemolysin family.</text>
</comment>
<dbReference type="GO" id="GO:0005576">
    <property type="term" value="C:extracellular region"/>
    <property type="evidence" value="ECO:0007669"/>
    <property type="project" value="InterPro"/>
</dbReference>
<reference evidence="9" key="1">
    <citation type="submission" date="2014-07" db="EMBL/GenBank/DDBJ databases">
        <title>Vibrio parahaemolyticus coding sequence of trh gene.</title>
        <authorList>
            <person name="Bechlars S."/>
            <person name="Strauch E."/>
        </authorList>
    </citation>
    <scope>NUCLEOTIDE SEQUENCE</scope>
    <source>
        <strain evidence="9">VN-0295</strain>
    </source>
</reference>
<evidence type="ECO:0000313" key="9">
    <source>
        <dbReference type="EMBL" id="CDX67391.1"/>
    </source>
</evidence>
<evidence type="ECO:0000256" key="6">
    <source>
        <dbReference type="ARBA" id="ARBA00022852"/>
    </source>
</evidence>
<comment type="function">
    <text evidence="1">Bacterial hemolysins are exotoxins that attack blood cell membranes and cause cell rupture by mechanisms not clearly defined.</text>
</comment>
<dbReference type="GO" id="GO:0019836">
    <property type="term" value="P:symbiont-mediated hemolysis of host erythrocyte"/>
    <property type="evidence" value="ECO:0007669"/>
    <property type="project" value="InterPro"/>
</dbReference>
<keyword evidence="6" id="KW-0204">Cytolysis</keyword>
<dbReference type="InterPro" id="IPR005015">
    <property type="entry name" value="Thermostable_hemolysn_vibrio"/>
</dbReference>
<dbReference type="AlphaFoldDB" id="A0A0B6XJU3"/>
<keyword evidence="7" id="KW-0843">Virulence</keyword>
<evidence type="ECO:0000256" key="1">
    <source>
        <dbReference type="ARBA" id="ARBA00002376"/>
    </source>
</evidence>
<organism evidence="9">
    <name type="scientific">Vibrio parahaemolyticus</name>
    <dbReference type="NCBI Taxonomy" id="670"/>
    <lineage>
        <taxon>Bacteria</taxon>
        <taxon>Pseudomonadati</taxon>
        <taxon>Pseudomonadota</taxon>
        <taxon>Gammaproteobacteria</taxon>
        <taxon>Vibrionales</taxon>
        <taxon>Vibrionaceae</taxon>
        <taxon>Vibrio</taxon>
    </lineage>
</organism>
<dbReference type="Gene3D" id="2.60.270.30">
    <property type="entry name" value="Vibrio parahaemolyticus thermostable direct hemolysin"/>
    <property type="match status" value="1"/>
</dbReference>
<comment type="subunit">
    <text evidence="3">Homodimer.</text>
</comment>
<evidence type="ECO:0000256" key="3">
    <source>
        <dbReference type="ARBA" id="ARBA00011738"/>
    </source>
</evidence>
<evidence type="ECO:0000256" key="8">
    <source>
        <dbReference type="ARBA" id="ARBA00023157"/>
    </source>
</evidence>
<dbReference type="Pfam" id="PF03347">
    <property type="entry name" value="TDH"/>
    <property type="match status" value="1"/>
</dbReference>
<keyword evidence="4" id="KW-0800">Toxin</keyword>
<dbReference type="InterPro" id="IPR038689">
    <property type="entry name" value="TDH_sf"/>
</dbReference>
<accession>A0A0B6XJU3</accession>
<evidence type="ECO:0000256" key="5">
    <source>
        <dbReference type="ARBA" id="ARBA00022735"/>
    </source>
</evidence>
<evidence type="ECO:0000256" key="7">
    <source>
        <dbReference type="ARBA" id="ARBA00023026"/>
    </source>
</evidence>
<evidence type="ECO:0000256" key="4">
    <source>
        <dbReference type="ARBA" id="ARBA00022656"/>
    </source>
</evidence>
<dbReference type="EMBL" id="LM993805">
    <property type="protein sequence ID" value="CDX67391.1"/>
    <property type="molecule type" value="Genomic_DNA"/>
</dbReference>
<proteinExistence type="inferred from homology"/>
<dbReference type="GO" id="GO:0090729">
    <property type="term" value="F:toxin activity"/>
    <property type="evidence" value="ECO:0007669"/>
    <property type="project" value="UniProtKB-KW"/>
</dbReference>
<keyword evidence="8" id="KW-1015">Disulfide bond</keyword>
<keyword evidence="5" id="KW-0354">Hemolysis</keyword>
<protein>
    <submittedName>
        <fullName evidence="9">TDH related hemolysin</fullName>
    </submittedName>
</protein>
<evidence type="ECO:0000256" key="2">
    <source>
        <dbReference type="ARBA" id="ARBA00010911"/>
    </source>
</evidence>
<name>A0A0B6XJU3_VIBPH</name>
<gene>
    <name evidence="9" type="primary">trh</name>
</gene>